<accession>A0ABP6SQI7</accession>
<dbReference type="Proteomes" id="UP001501676">
    <property type="component" value="Unassembled WGS sequence"/>
</dbReference>
<sequence length="130" mass="13206">MPASTASWPLPVLSVLSLLVIAGSVGWAEATNAQPPAAAAETAEASFTVCAEGDYPAYVLLTETKTQTATAQPGACVTHTIADAGTAYAIEVYGLDGTTPFEIGEDEIGGDGTEQVKVIGTVEAPDYAVE</sequence>
<organism evidence="1 2">
    <name type="scientific">Cryptosporangium minutisporangium</name>
    <dbReference type="NCBI Taxonomy" id="113569"/>
    <lineage>
        <taxon>Bacteria</taxon>
        <taxon>Bacillati</taxon>
        <taxon>Actinomycetota</taxon>
        <taxon>Actinomycetes</taxon>
        <taxon>Cryptosporangiales</taxon>
        <taxon>Cryptosporangiaceae</taxon>
        <taxon>Cryptosporangium</taxon>
    </lineage>
</organism>
<reference evidence="2" key="1">
    <citation type="journal article" date="2019" name="Int. J. Syst. Evol. Microbiol.">
        <title>The Global Catalogue of Microorganisms (GCM) 10K type strain sequencing project: providing services to taxonomists for standard genome sequencing and annotation.</title>
        <authorList>
            <consortium name="The Broad Institute Genomics Platform"/>
            <consortium name="The Broad Institute Genome Sequencing Center for Infectious Disease"/>
            <person name="Wu L."/>
            <person name="Ma J."/>
        </authorList>
    </citation>
    <scope>NUCLEOTIDE SEQUENCE [LARGE SCALE GENOMIC DNA]</scope>
    <source>
        <strain evidence="2">JCM 9458</strain>
    </source>
</reference>
<gene>
    <name evidence="1" type="ORF">GCM10020369_03550</name>
</gene>
<evidence type="ECO:0000313" key="1">
    <source>
        <dbReference type="EMBL" id="GAA3382288.1"/>
    </source>
</evidence>
<dbReference type="EMBL" id="BAAAYN010000002">
    <property type="protein sequence ID" value="GAA3382288.1"/>
    <property type="molecule type" value="Genomic_DNA"/>
</dbReference>
<evidence type="ECO:0000313" key="2">
    <source>
        <dbReference type="Proteomes" id="UP001501676"/>
    </source>
</evidence>
<name>A0ABP6SQI7_9ACTN</name>
<protein>
    <submittedName>
        <fullName evidence="1">Uncharacterized protein</fullName>
    </submittedName>
</protein>
<proteinExistence type="predicted"/>
<keyword evidence="2" id="KW-1185">Reference proteome</keyword>
<comment type="caution">
    <text evidence="1">The sequence shown here is derived from an EMBL/GenBank/DDBJ whole genome shotgun (WGS) entry which is preliminary data.</text>
</comment>
<dbReference type="RefSeq" id="WP_345726133.1">
    <property type="nucleotide sequence ID" value="NZ_BAAAYN010000002.1"/>
</dbReference>